<keyword evidence="9" id="KW-0975">Bacterial flagellum</keyword>
<dbReference type="SUPFAM" id="SSF101801">
    <property type="entry name" value="Surface presentation of antigens (SPOA)"/>
    <property type="match status" value="1"/>
</dbReference>
<dbReference type="Gene3D" id="2.30.330.10">
    <property type="entry name" value="SpoA-like"/>
    <property type="match status" value="1"/>
</dbReference>
<comment type="subcellular location">
    <subcellularLocation>
        <location evidence="1">Bacterial flagellum basal body</location>
    </subcellularLocation>
    <subcellularLocation>
        <location evidence="2">Cell membrane</location>
        <topology evidence="2">Peripheral membrane protein</topology>
    </subcellularLocation>
</comment>
<evidence type="ECO:0000256" key="6">
    <source>
        <dbReference type="ARBA" id="ARBA00022500"/>
    </source>
</evidence>
<keyword evidence="7" id="KW-0283">Flagellar rotation</keyword>
<evidence type="ECO:0000256" key="1">
    <source>
        <dbReference type="ARBA" id="ARBA00004117"/>
    </source>
</evidence>
<evidence type="ECO:0000256" key="9">
    <source>
        <dbReference type="ARBA" id="ARBA00023143"/>
    </source>
</evidence>
<evidence type="ECO:0000256" key="10">
    <source>
        <dbReference type="ARBA" id="ARBA00025044"/>
    </source>
</evidence>
<feature type="domain" description="Flagellar motor switch protein FliN-like C-terminal" evidence="11">
    <location>
        <begin position="217"/>
        <end position="284"/>
    </location>
</feature>
<dbReference type="InterPro" id="IPR001543">
    <property type="entry name" value="FliN-like_C"/>
</dbReference>
<evidence type="ECO:0000256" key="5">
    <source>
        <dbReference type="ARBA" id="ARBA00022475"/>
    </source>
</evidence>
<evidence type="ECO:0000256" key="3">
    <source>
        <dbReference type="ARBA" id="ARBA00011049"/>
    </source>
</evidence>
<dbReference type="InterPro" id="IPR036429">
    <property type="entry name" value="SpoA-like_sf"/>
</dbReference>
<protein>
    <recommendedName>
        <fullName evidence="4">Flagellar motor switch protein FliM</fullName>
    </recommendedName>
</protein>
<accession>A0ABY8Q838</accession>
<evidence type="ECO:0000256" key="8">
    <source>
        <dbReference type="ARBA" id="ARBA00023136"/>
    </source>
</evidence>
<dbReference type="Pfam" id="PF01052">
    <property type="entry name" value="FliMN_C"/>
    <property type="match status" value="1"/>
</dbReference>
<dbReference type="InterPro" id="IPR028976">
    <property type="entry name" value="CheC-like_sf"/>
</dbReference>
<keyword evidence="6" id="KW-0145">Chemotaxis</keyword>
<evidence type="ECO:0000313" key="12">
    <source>
        <dbReference type="EMBL" id="WGV16818.1"/>
    </source>
</evidence>
<evidence type="ECO:0000256" key="7">
    <source>
        <dbReference type="ARBA" id="ARBA00022779"/>
    </source>
</evidence>
<dbReference type="RefSeq" id="WP_281467541.1">
    <property type="nucleotide sequence ID" value="NZ_CP124535.1"/>
</dbReference>
<gene>
    <name evidence="12" type="ORF">QF092_03105</name>
</gene>
<comment type="function">
    <text evidence="10">FliM is one of three proteins (FliG, FliN, FliM) that forms the rotor-mounted switch complex (C ring), located at the base of the basal body. This complex interacts with the CheY and CheZ chemotaxis proteins, in addition to contacting components of the motor that determine the direction of flagellar rotation.</text>
</comment>
<keyword evidence="13" id="KW-1185">Reference proteome</keyword>
<keyword evidence="5" id="KW-1003">Cell membrane</keyword>
<organism evidence="12 13">
    <name type="scientific">Fuscovulum ytuae</name>
    <dbReference type="NCBI Taxonomy" id="3042299"/>
    <lineage>
        <taxon>Bacteria</taxon>
        <taxon>Pseudomonadati</taxon>
        <taxon>Pseudomonadota</taxon>
        <taxon>Alphaproteobacteria</taxon>
        <taxon>Rhodobacterales</taxon>
        <taxon>Paracoccaceae</taxon>
        <taxon>Fuscovulum</taxon>
    </lineage>
</organism>
<sequence>MRQDAGMSLVRLKRGAEGAPDQAAIERVVALSLGRAGQDELGAPLRMAGLRQHRRVLAEIVETLPEPSLIFVLDDKAGEGLAAAVIDAALMAGMVEALTTGTVTAGEAMARRATRTDAALLAPVIDHALSALEVAATEARLAALARGFRFASVADGGRALSLLLEEGVYRLLEVTVDLAAGARQGQIWLALPEQRPSAIPQVADSASLRFRAELQAQVEGAQVRLDAVLHRLTLPLGQVMALQVGQAIALPRADVGRIAVEGLDGRHVATARLGRHGSLRALRLMGDAGEAAPSRAMDEDTMPLGARAGPLF</sequence>
<keyword evidence="12" id="KW-0966">Cell projection</keyword>
<dbReference type="EMBL" id="CP124535">
    <property type="protein sequence ID" value="WGV16818.1"/>
    <property type="molecule type" value="Genomic_DNA"/>
</dbReference>
<evidence type="ECO:0000259" key="11">
    <source>
        <dbReference type="Pfam" id="PF01052"/>
    </source>
</evidence>
<reference evidence="12 13" key="1">
    <citation type="submission" date="2023-04" db="EMBL/GenBank/DDBJ databases">
        <title>YMD61, complete Genome.</title>
        <authorList>
            <person name="Zhang J."/>
        </authorList>
    </citation>
    <scope>NUCLEOTIDE SEQUENCE [LARGE SCALE GENOMIC DNA]</scope>
    <source>
        <strain evidence="12 13">YMD61</strain>
    </source>
</reference>
<proteinExistence type="inferred from homology"/>
<evidence type="ECO:0000313" key="13">
    <source>
        <dbReference type="Proteomes" id="UP001230978"/>
    </source>
</evidence>
<evidence type="ECO:0000256" key="2">
    <source>
        <dbReference type="ARBA" id="ARBA00004202"/>
    </source>
</evidence>
<dbReference type="Gene3D" id="3.40.1550.10">
    <property type="entry name" value="CheC-like"/>
    <property type="match status" value="1"/>
</dbReference>
<evidence type="ECO:0000256" key="4">
    <source>
        <dbReference type="ARBA" id="ARBA00021898"/>
    </source>
</evidence>
<name>A0ABY8Q838_9RHOB</name>
<dbReference type="PANTHER" id="PTHR30034">
    <property type="entry name" value="FLAGELLAR MOTOR SWITCH PROTEIN FLIM"/>
    <property type="match status" value="1"/>
</dbReference>
<keyword evidence="8" id="KW-0472">Membrane</keyword>
<dbReference type="Proteomes" id="UP001230978">
    <property type="component" value="Chromosome"/>
</dbReference>
<keyword evidence="12" id="KW-0282">Flagellum</keyword>
<dbReference type="PANTHER" id="PTHR30034:SF6">
    <property type="entry name" value="YOP PROTEINS TRANSLOCATION PROTEIN Q"/>
    <property type="match status" value="1"/>
</dbReference>
<keyword evidence="12" id="KW-0969">Cilium</keyword>
<comment type="similarity">
    <text evidence="3">Belongs to the FliM family.</text>
</comment>